<sequence>MSHIDEALFFITEKLRMLQVQSDDQLAHLHHHVSHKMRRSTMRERGRSDAIVTLRSARGLTVSNLQELLYWGPEIISGNVCMGDLVGSLPESMQVKTTNAKKS</sequence>
<comment type="caution">
    <text evidence="1">The sequence shown here is derived from an EMBL/GenBank/DDBJ whole genome shotgun (WGS) entry which is preliminary data.</text>
</comment>
<gene>
    <name evidence="1" type="ORF">Fmac_017666</name>
</gene>
<accession>A0ABD1M2T6</accession>
<reference evidence="1 2" key="1">
    <citation type="submission" date="2024-08" db="EMBL/GenBank/DDBJ databases">
        <title>Insights into the chromosomal genome structure of Flemingia macrophylla.</title>
        <authorList>
            <person name="Ding Y."/>
            <person name="Zhao Y."/>
            <person name="Bi W."/>
            <person name="Wu M."/>
            <person name="Zhao G."/>
            <person name="Gong Y."/>
            <person name="Li W."/>
            <person name="Zhang P."/>
        </authorList>
    </citation>
    <scope>NUCLEOTIDE SEQUENCE [LARGE SCALE GENOMIC DNA]</scope>
    <source>
        <strain evidence="1">DYQJB</strain>
        <tissue evidence="1">Leaf</tissue>
    </source>
</reference>
<protein>
    <submittedName>
        <fullName evidence="1">Uncharacterized protein</fullName>
    </submittedName>
</protein>
<dbReference type="EMBL" id="JBGMDY010000006">
    <property type="protein sequence ID" value="KAL2330085.1"/>
    <property type="molecule type" value="Genomic_DNA"/>
</dbReference>
<dbReference type="Proteomes" id="UP001603857">
    <property type="component" value="Unassembled WGS sequence"/>
</dbReference>
<evidence type="ECO:0000313" key="2">
    <source>
        <dbReference type="Proteomes" id="UP001603857"/>
    </source>
</evidence>
<keyword evidence="2" id="KW-1185">Reference proteome</keyword>
<dbReference type="AlphaFoldDB" id="A0ABD1M2T6"/>
<name>A0ABD1M2T6_9FABA</name>
<organism evidence="1 2">
    <name type="scientific">Flemingia macrophylla</name>
    <dbReference type="NCBI Taxonomy" id="520843"/>
    <lineage>
        <taxon>Eukaryota</taxon>
        <taxon>Viridiplantae</taxon>
        <taxon>Streptophyta</taxon>
        <taxon>Embryophyta</taxon>
        <taxon>Tracheophyta</taxon>
        <taxon>Spermatophyta</taxon>
        <taxon>Magnoliopsida</taxon>
        <taxon>eudicotyledons</taxon>
        <taxon>Gunneridae</taxon>
        <taxon>Pentapetalae</taxon>
        <taxon>rosids</taxon>
        <taxon>fabids</taxon>
        <taxon>Fabales</taxon>
        <taxon>Fabaceae</taxon>
        <taxon>Papilionoideae</taxon>
        <taxon>50 kb inversion clade</taxon>
        <taxon>NPAAA clade</taxon>
        <taxon>indigoferoid/millettioid clade</taxon>
        <taxon>Phaseoleae</taxon>
        <taxon>Flemingia</taxon>
    </lineage>
</organism>
<proteinExistence type="predicted"/>
<evidence type="ECO:0000313" key="1">
    <source>
        <dbReference type="EMBL" id="KAL2330085.1"/>
    </source>
</evidence>